<dbReference type="InterPro" id="IPR008780">
    <property type="entry name" value="Plasmodium_Vir"/>
</dbReference>
<dbReference type="Proteomes" id="UP000078597">
    <property type="component" value="Unassembled WGS sequence"/>
</dbReference>
<feature type="transmembrane region" description="Helical" evidence="2">
    <location>
        <begin position="404"/>
        <end position="425"/>
    </location>
</feature>
<reference evidence="4" key="1">
    <citation type="submission" date="2016-05" db="EMBL/GenBank/DDBJ databases">
        <authorList>
            <person name="Naeem Raeece"/>
        </authorList>
    </citation>
    <scope>NUCLEOTIDE SEQUENCE [LARGE SCALE GENOMIC DNA]</scope>
</reference>
<dbReference type="VEuPathDB" id="PlasmoDB:PmUG01_13057300"/>
<dbReference type="EMBL" id="FLQW01006187">
    <property type="protein sequence ID" value="SBT00083.1"/>
    <property type="molecule type" value="Genomic_DNA"/>
</dbReference>
<evidence type="ECO:0000313" key="4">
    <source>
        <dbReference type="Proteomes" id="UP000078597"/>
    </source>
</evidence>
<sequence length="481" mass="55407">MTLQYKKEWDDLLKDLPANKLYEDFREGDTSKTSRIECDDKSNTEKLKPIILANLRKVNDGKNMKCSNCKDCCLNFTYWMYDEIRKLIRCKNNKINVSDFIGKLSIEGNDINNKANKCPCSNYYLGDLNEMNKEKDLHDYFKNFDELEGKCSNNPNKKLCDEYTKYISNIYKENYFGCCFFYEYGLEDCEYFKCDDYYNPSNILDIINGKVKNLKKKPEKSQTRGNQADPNQSQERDPNVHLLTCSKDLGVGRQAHCILSIKASERINRDSENTVNGPLGTSGSAQMQHESSVEVTPRAQATRNTRAITHETTEYGIKILPSLLMSRNVGEITSARNESGCVSSLSNKEKGVSCIEPDVRTTGTLGLRIERLLPISTIKIARWTKIPSYLNIQESTSSILTSTFFRVGISACLVVGILMLFLIYYKFTPFRSRIRSRKSTRKRIRYDDYDDYPTVIFGKISAPRRRHTKNIRILERNTDEN</sequence>
<feature type="region of interest" description="Disordered" evidence="1">
    <location>
        <begin position="214"/>
        <end position="239"/>
    </location>
</feature>
<evidence type="ECO:0000256" key="1">
    <source>
        <dbReference type="SAM" id="MobiDB-lite"/>
    </source>
</evidence>
<keyword evidence="2" id="KW-0472">Membrane</keyword>
<name>A0A1A8X642_PLAMA</name>
<organism evidence="3 4">
    <name type="scientific">Plasmodium malariae</name>
    <dbReference type="NCBI Taxonomy" id="5858"/>
    <lineage>
        <taxon>Eukaryota</taxon>
        <taxon>Sar</taxon>
        <taxon>Alveolata</taxon>
        <taxon>Apicomplexa</taxon>
        <taxon>Aconoidasida</taxon>
        <taxon>Haemosporida</taxon>
        <taxon>Plasmodiidae</taxon>
        <taxon>Plasmodium</taxon>
        <taxon>Plasmodium (Plasmodium)</taxon>
    </lineage>
</organism>
<dbReference type="AlphaFoldDB" id="A0A1A8X642"/>
<feature type="compositionally biased region" description="Polar residues" evidence="1">
    <location>
        <begin position="273"/>
        <end position="302"/>
    </location>
</feature>
<evidence type="ECO:0000313" key="3">
    <source>
        <dbReference type="EMBL" id="SBT00083.1"/>
    </source>
</evidence>
<dbReference type="Pfam" id="PF05795">
    <property type="entry name" value="Plasmodium_Vir"/>
    <property type="match status" value="2"/>
</dbReference>
<protein>
    <submittedName>
        <fullName evidence="3">PIR Superfamily Protein</fullName>
    </submittedName>
</protein>
<keyword evidence="2" id="KW-1133">Transmembrane helix</keyword>
<gene>
    <name evidence="3" type="ORF">PMALA_074050</name>
</gene>
<feature type="region of interest" description="Disordered" evidence="1">
    <location>
        <begin position="271"/>
        <end position="302"/>
    </location>
</feature>
<keyword evidence="2" id="KW-0812">Transmembrane</keyword>
<accession>A0A1A8X642</accession>
<feature type="compositionally biased region" description="Polar residues" evidence="1">
    <location>
        <begin position="223"/>
        <end position="233"/>
    </location>
</feature>
<proteinExistence type="predicted"/>
<evidence type="ECO:0000256" key="2">
    <source>
        <dbReference type="SAM" id="Phobius"/>
    </source>
</evidence>